<proteinExistence type="predicted"/>
<reference evidence="1 2" key="2">
    <citation type="journal article" date="2012" name="Nature">
        <title>Insights into hominid evolution from the gorilla genome sequence.</title>
        <authorList>
            <person name="Scally A."/>
            <person name="Dutheil J.Y."/>
            <person name="Hillier L.W."/>
            <person name="Jordan G.E."/>
            <person name="Goodhead I."/>
            <person name="Herrero J."/>
            <person name="Hobolth A."/>
            <person name="Lappalainen T."/>
            <person name="Mailund T."/>
            <person name="Marques-Bonet T."/>
            <person name="McCarthy S."/>
            <person name="Montgomery S.H."/>
            <person name="Schwalie P.C."/>
            <person name="Tang Y.A."/>
            <person name="Ward M.C."/>
            <person name="Xue Y."/>
            <person name="Yngvadottir B."/>
            <person name="Alkan C."/>
            <person name="Andersen L.N."/>
            <person name="Ayub Q."/>
            <person name="Ball E.V."/>
            <person name="Beal K."/>
            <person name="Bradley B.J."/>
            <person name="Chen Y."/>
            <person name="Clee C.M."/>
            <person name="Fitzgerald S."/>
            <person name="Graves T.A."/>
            <person name="Gu Y."/>
            <person name="Heath P."/>
            <person name="Heger A."/>
            <person name="Karakoc E."/>
            <person name="Kolb-Kokocinski A."/>
            <person name="Laird G.K."/>
            <person name="Lunter G."/>
            <person name="Meader S."/>
            <person name="Mort M."/>
            <person name="Mullikin J.C."/>
            <person name="Munch K."/>
            <person name="O'Connor T.D."/>
            <person name="Phillips A.D."/>
            <person name="Prado-Martinez J."/>
            <person name="Rogers A.S."/>
            <person name="Sajjadian S."/>
            <person name="Schmidt D."/>
            <person name="Shaw K."/>
            <person name="Simpson J.T."/>
            <person name="Stenson P.D."/>
            <person name="Turner D.J."/>
            <person name="Vigilant L."/>
            <person name="Vilella A.J."/>
            <person name="Whitener W."/>
            <person name="Zhu B."/>
            <person name="Cooper D.N."/>
            <person name="de Jong P."/>
            <person name="Dermitzakis E.T."/>
            <person name="Eichler E.E."/>
            <person name="Flicek P."/>
            <person name="Goldman N."/>
            <person name="Mundy N.I."/>
            <person name="Ning Z."/>
            <person name="Odom D.T."/>
            <person name="Ponting C.P."/>
            <person name="Quail M.A."/>
            <person name="Ryder O.A."/>
            <person name="Searle S.M."/>
            <person name="Warren W.C."/>
            <person name="Wilson R.K."/>
            <person name="Schierup M.H."/>
            <person name="Rogers J."/>
            <person name="Tyler-Smith C."/>
            <person name="Durbin R."/>
        </authorList>
    </citation>
    <scope>NUCLEOTIDE SEQUENCE [LARGE SCALE GENOMIC DNA]</scope>
</reference>
<evidence type="ECO:0000313" key="2">
    <source>
        <dbReference type="Proteomes" id="UP000001519"/>
    </source>
</evidence>
<dbReference type="Proteomes" id="UP000001519">
    <property type="component" value="Chromosome 20"/>
</dbReference>
<dbReference type="GeneTree" id="ENSGT00390000010121"/>
<protein>
    <submittedName>
        <fullName evidence="1">Kizuna centrosomal protein</fullName>
    </submittedName>
</protein>
<keyword evidence="2" id="KW-1185">Reference proteome</keyword>
<dbReference type="EMBL" id="CABD030115875">
    <property type="status" value="NOT_ANNOTATED_CDS"/>
    <property type="molecule type" value="Genomic_DNA"/>
</dbReference>
<name>A0A2I2Z0J3_GORGO</name>
<dbReference type="Ensembl" id="ENSGGOT00000061702.1">
    <property type="protein sequence ID" value="ENSGGOP00000040615.1"/>
    <property type="gene ID" value="ENSGGOG00000002290.3"/>
</dbReference>
<reference evidence="1" key="3">
    <citation type="submission" date="2025-08" db="UniProtKB">
        <authorList>
            <consortium name="Ensembl"/>
        </authorList>
    </citation>
    <scope>IDENTIFICATION</scope>
</reference>
<dbReference type="EMBL" id="CABD030115874">
    <property type="status" value="NOT_ANNOTATED_CDS"/>
    <property type="molecule type" value="Genomic_DNA"/>
</dbReference>
<sequence>MSRTLASAVPLSSPDYYERLGQLQHGLRDRFPWRLLHTFVPFVLDASGIFCFLDQRSILTKL</sequence>
<evidence type="ECO:0000313" key="1">
    <source>
        <dbReference type="Ensembl" id="ENSGGOP00000040615.1"/>
    </source>
</evidence>
<dbReference type="Bgee" id="ENSGGOG00000002290">
    <property type="expression patterns" value="Expressed in testis and 6 other cell types or tissues"/>
</dbReference>
<reference evidence="2" key="1">
    <citation type="submission" date="2011-05" db="EMBL/GenBank/DDBJ databases">
        <title>Insights into the evolution of the great apes provided by the gorilla genome.</title>
        <authorList>
            <person name="Scally A."/>
        </authorList>
    </citation>
    <scope>NUCLEOTIDE SEQUENCE [LARGE SCALE GENOMIC DNA]</scope>
</reference>
<gene>
    <name evidence="1" type="primary">KIZ</name>
</gene>
<organism evidence="1 2">
    <name type="scientific">Gorilla gorilla gorilla</name>
    <name type="common">Western lowland gorilla</name>
    <dbReference type="NCBI Taxonomy" id="9595"/>
    <lineage>
        <taxon>Eukaryota</taxon>
        <taxon>Metazoa</taxon>
        <taxon>Chordata</taxon>
        <taxon>Craniata</taxon>
        <taxon>Vertebrata</taxon>
        <taxon>Euteleostomi</taxon>
        <taxon>Mammalia</taxon>
        <taxon>Eutheria</taxon>
        <taxon>Euarchontoglires</taxon>
        <taxon>Primates</taxon>
        <taxon>Haplorrhini</taxon>
        <taxon>Catarrhini</taxon>
        <taxon>Hominidae</taxon>
        <taxon>Gorilla</taxon>
    </lineage>
</organism>
<dbReference type="AlphaFoldDB" id="A0A2I2Z0J3"/>
<accession>A0A2I2Z0J3</accession>
<reference evidence="1" key="4">
    <citation type="submission" date="2025-09" db="UniProtKB">
        <authorList>
            <consortium name="Ensembl"/>
        </authorList>
    </citation>
    <scope>IDENTIFICATION</scope>
</reference>